<evidence type="ECO:0000313" key="9">
    <source>
        <dbReference type="EMBL" id="OAD23928.1"/>
    </source>
</evidence>
<feature type="transmembrane region" description="Helical" evidence="7">
    <location>
        <begin position="113"/>
        <end position="130"/>
    </location>
</feature>
<sequence>MFWSGAAIGGVGVVCSLMLVSLPKHQPKTTVGGITQKLADFKNQMRLLPYYSPSILRRALFFSFMMVLPLYLHEELGVSFTSVALYFTISAVITATLMPLTGHLADKVSSGRIILYTLLAMGALIASFGLTQDIMVFTVLFVLETIAFAIMLPAGMKFFADIVQEHPQRGSILGLFGSVTEIFTLFLAVTIFPLYAVNSTLTWFALGAMCIIAVLPFFSAPHPGIVLQPIEDESRSSK</sequence>
<comment type="subcellular location">
    <subcellularLocation>
        <location evidence="1">Cell membrane</location>
        <topology evidence="1">Multi-pass membrane protein</topology>
    </subcellularLocation>
</comment>
<feature type="transmembrane region" description="Helical" evidence="7">
    <location>
        <begin position="136"/>
        <end position="160"/>
    </location>
</feature>
<dbReference type="Pfam" id="PF07690">
    <property type="entry name" value="MFS_1"/>
    <property type="match status" value="1"/>
</dbReference>
<keyword evidence="3" id="KW-1003">Cell membrane</keyword>
<dbReference type="Proteomes" id="UP000076962">
    <property type="component" value="Unassembled WGS sequence"/>
</dbReference>
<evidence type="ECO:0000256" key="3">
    <source>
        <dbReference type="ARBA" id="ARBA00022475"/>
    </source>
</evidence>
<name>A0A176S7P8_9GAMM</name>
<feature type="transmembrane region" description="Helical" evidence="7">
    <location>
        <begin position="6"/>
        <end position="22"/>
    </location>
</feature>
<keyword evidence="10" id="KW-1185">Reference proteome</keyword>
<dbReference type="PROSITE" id="PS50850">
    <property type="entry name" value="MFS"/>
    <property type="match status" value="1"/>
</dbReference>
<dbReference type="PANTHER" id="PTHR23517">
    <property type="entry name" value="RESISTANCE PROTEIN MDTM, PUTATIVE-RELATED-RELATED"/>
    <property type="match status" value="1"/>
</dbReference>
<dbReference type="InterPro" id="IPR020846">
    <property type="entry name" value="MFS_dom"/>
</dbReference>
<keyword evidence="4 7" id="KW-0812">Transmembrane</keyword>
<evidence type="ECO:0000313" key="10">
    <source>
        <dbReference type="Proteomes" id="UP000076962"/>
    </source>
</evidence>
<keyword evidence="5 7" id="KW-1133">Transmembrane helix</keyword>
<keyword evidence="6 7" id="KW-0472">Membrane</keyword>
<feature type="transmembrane region" description="Helical" evidence="7">
    <location>
        <begin position="201"/>
        <end position="218"/>
    </location>
</feature>
<dbReference type="EMBL" id="LUTY01000094">
    <property type="protein sequence ID" value="OAD23928.1"/>
    <property type="molecule type" value="Genomic_DNA"/>
</dbReference>
<feature type="transmembrane region" description="Helical" evidence="7">
    <location>
        <begin position="172"/>
        <end position="195"/>
    </location>
</feature>
<evidence type="ECO:0000256" key="5">
    <source>
        <dbReference type="ARBA" id="ARBA00022989"/>
    </source>
</evidence>
<evidence type="ECO:0000256" key="7">
    <source>
        <dbReference type="SAM" id="Phobius"/>
    </source>
</evidence>
<dbReference type="InterPro" id="IPR011701">
    <property type="entry name" value="MFS"/>
</dbReference>
<comment type="caution">
    <text evidence="9">The sequence shown here is derived from an EMBL/GenBank/DDBJ whole genome shotgun (WGS) entry which is preliminary data.</text>
</comment>
<feature type="transmembrane region" description="Helical" evidence="7">
    <location>
        <begin position="78"/>
        <end position="101"/>
    </location>
</feature>
<keyword evidence="2" id="KW-0813">Transport</keyword>
<accession>A0A176S7P8</accession>
<evidence type="ECO:0000256" key="1">
    <source>
        <dbReference type="ARBA" id="ARBA00004651"/>
    </source>
</evidence>
<evidence type="ECO:0000259" key="8">
    <source>
        <dbReference type="PROSITE" id="PS50850"/>
    </source>
</evidence>
<protein>
    <submittedName>
        <fullName evidence="9">Major facilitator superfamily MFS-1</fullName>
    </submittedName>
</protein>
<dbReference type="InterPro" id="IPR036259">
    <property type="entry name" value="MFS_trans_sf"/>
</dbReference>
<proteinExistence type="predicted"/>
<dbReference type="SUPFAM" id="SSF103473">
    <property type="entry name" value="MFS general substrate transporter"/>
    <property type="match status" value="1"/>
</dbReference>
<organism evidence="9 10">
    <name type="scientific">Candidatus Thiomargarita nelsonii</name>
    <dbReference type="NCBI Taxonomy" id="1003181"/>
    <lineage>
        <taxon>Bacteria</taxon>
        <taxon>Pseudomonadati</taxon>
        <taxon>Pseudomonadota</taxon>
        <taxon>Gammaproteobacteria</taxon>
        <taxon>Thiotrichales</taxon>
        <taxon>Thiotrichaceae</taxon>
        <taxon>Thiomargarita</taxon>
    </lineage>
</organism>
<dbReference type="Gene3D" id="1.20.1250.20">
    <property type="entry name" value="MFS general substrate transporter like domains"/>
    <property type="match status" value="1"/>
</dbReference>
<dbReference type="GO" id="GO:0022857">
    <property type="term" value="F:transmembrane transporter activity"/>
    <property type="evidence" value="ECO:0007669"/>
    <property type="project" value="InterPro"/>
</dbReference>
<dbReference type="GO" id="GO:0005886">
    <property type="term" value="C:plasma membrane"/>
    <property type="evidence" value="ECO:0007669"/>
    <property type="project" value="UniProtKB-SubCell"/>
</dbReference>
<evidence type="ECO:0000256" key="6">
    <source>
        <dbReference type="ARBA" id="ARBA00023136"/>
    </source>
</evidence>
<evidence type="ECO:0000256" key="2">
    <source>
        <dbReference type="ARBA" id="ARBA00022448"/>
    </source>
</evidence>
<dbReference type="AlphaFoldDB" id="A0A176S7P8"/>
<gene>
    <name evidence="9" type="ORF">THIOM_000225</name>
</gene>
<reference evidence="9 10" key="1">
    <citation type="submission" date="2016-05" db="EMBL/GenBank/DDBJ databases">
        <title>Single-cell genome of chain-forming Candidatus Thiomargarita nelsonii and comparison to other large sulfur-oxidizing bacteria.</title>
        <authorList>
            <person name="Winkel M."/>
            <person name="Salman V."/>
            <person name="Woyke T."/>
            <person name="Schulz-Vogt H."/>
            <person name="Richter M."/>
            <person name="Flood B."/>
            <person name="Bailey J."/>
            <person name="Amann R."/>
            <person name="Mussmann M."/>
        </authorList>
    </citation>
    <scope>NUCLEOTIDE SEQUENCE [LARGE SCALE GENOMIC DNA]</scope>
    <source>
        <strain evidence="9 10">THI036</strain>
    </source>
</reference>
<feature type="domain" description="Major facilitator superfamily (MFS) profile" evidence="8">
    <location>
        <begin position="38"/>
        <end position="238"/>
    </location>
</feature>
<evidence type="ECO:0000256" key="4">
    <source>
        <dbReference type="ARBA" id="ARBA00022692"/>
    </source>
</evidence>
<dbReference type="InterPro" id="IPR050171">
    <property type="entry name" value="MFS_Transporters"/>
</dbReference>
<feature type="transmembrane region" description="Helical" evidence="7">
    <location>
        <begin position="55"/>
        <end position="72"/>
    </location>
</feature>
<dbReference type="PANTHER" id="PTHR23517:SF3">
    <property type="entry name" value="INTEGRAL MEMBRANE TRANSPORT PROTEIN"/>
    <property type="match status" value="1"/>
</dbReference>